<evidence type="ECO:0000259" key="7">
    <source>
        <dbReference type="Pfam" id="PF04542"/>
    </source>
</evidence>
<dbReference type="CDD" id="cd06171">
    <property type="entry name" value="Sigma70_r4"/>
    <property type="match status" value="1"/>
</dbReference>
<dbReference type="Proteomes" id="UP000030011">
    <property type="component" value="Unassembled WGS sequence"/>
</dbReference>
<keyword evidence="10" id="KW-1185">Reference proteome</keyword>
<comment type="caution">
    <text evidence="9">The sequence shown here is derived from an EMBL/GenBank/DDBJ whole genome shotgun (WGS) entry which is preliminary data.</text>
</comment>
<evidence type="ECO:0000256" key="3">
    <source>
        <dbReference type="ARBA" id="ARBA00023015"/>
    </source>
</evidence>
<dbReference type="InterPro" id="IPR013249">
    <property type="entry name" value="RNA_pol_sigma70_r4_t2"/>
</dbReference>
<dbReference type="Pfam" id="PF04542">
    <property type="entry name" value="Sigma70_r2"/>
    <property type="match status" value="1"/>
</dbReference>
<protein>
    <submittedName>
        <fullName evidence="9">RNA polymerase sigma24 factor</fullName>
    </submittedName>
</protein>
<dbReference type="InterPro" id="IPR014284">
    <property type="entry name" value="RNA_pol_sigma-70_dom"/>
</dbReference>
<evidence type="ECO:0000256" key="4">
    <source>
        <dbReference type="ARBA" id="ARBA00023082"/>
    </source>
</evidence>
<evidence type="ECO:0000313" key="10">
    <source>
        <dbReference type="Proteomes" id="UP000030011"/>
    </source>
</evidence>
<evidence type="ECO:0000259" key="8">
    <source>
        <dbReference type="Pfam" id="PF08281"/>
    </source>
</evidence>
<keyword evidence="5" id="KW-0804">Transcription</keyword>
<reference evidence="9 10" key="1">
    <citation type="submission" date="2013-08" db="EMBL/GenBank/DDBJ databases">
        <title>The genome sequence of Knoellia subterranea.</title>
        <authorList>
            <person name="Zhu W."/>
            <person name="Wang G."/>
        </authorList>
    </citation>
    <scope>NUCLEOTIDE SEQUENCE [LARGE SCALE GENOMIC DNA]</scope>
    <source>
        <strain evidence="9 10">KCTC 19937</strain>
    </source>
</reference>
<dbReference type="GO" id="GO:0003677">
    <property type="term" value="F:DNA binding"/>
    <property type="evidence" value="ECO:0007669"/>
    <property type="project" value="InterPro"/>
</dbReference>
<evidence type="ECO:0000313" key="9">
    <source>
        <dbReference type="EMBL" id="KGN37836.1"/>
    </source>
</evidence>
<dbReference type="AlphaFoldDB" id="A0A0A0JQG7"/>
<dbReference type="PANTHER" id="PTHR30173:SF36">
    <property type="entry name" value="ECF RNA POLYMERASE SIGMA FACTOR SIGJ"/>
    <property type="match status" value="1"/>
</dbReference>
<organism evidence="9 10">
    <name type="scientific">Knoellia subterranea KCTC 19937</name>
    <dbReference type="NCBI Taxonomy" id="1385521"/>
    <lineage>
        <taxon>Bacteria</taxon>
        <taxon>Bacillati</taxon>
        <taxon>Actinomycetota</taxon>
        <taxon>Actinomycetes</taxon>
        <taxon>Micrococcales</taxon>
        <taxon>Intrasporangiaceae</taxon>
        <taxon>Knoellia</taxon>
    </lineage>
</organism>
<dbReference type="eggNOG" id="COG1595">
    <property type="taxonomic scope" value="Bacteria"/>
</dbReference>
<dbReference type="Pfam" id="PF08281">
    <property type="entry name" value="Sigma70_r4_2"/>
    <property type="match status" value="1"/>
</dbReference>
<dbReference type="GO" id="GO:0006352">
    <property type="term" value="P:DNA-templated transcription initiation"/>
    <property type="evidence" value="ECO:0007669"/>
    <property type="project" value="InterPro"/>
</dbReference>
<dbReference type="Gene3D" id="3.10.450.50">
    <property type="match status" value="1"/>
</dbReference>
<dbReference type="InterPro" id="IPR013324">
    <property type="entry name" value="RNA_pol_sigma_r3/r4-like"/>
</dbReference>
<sequence>MRARSTRRTGECARSLDRVSNREMRDEERGEDPFTTHRSLLFTVAYEMLGSAADAEDVVQDAWLKWSKVDATTVQDPRAYLVRIVSRTALDRLRAVSRRREEYVGPWLPEPLLTSRDVAEDVELADSVSVAMLLVLETLSPTERAVFVLREVFGLDYDELAEAVDKSESAVRQIAHRARSHVHARRPRVDVTRREAEVAVSAFRSALETGDLQALADILAPDVVALADGGGVKQALPRPVHGRDKVSRLFTAGFAQFPGAITFEPLELNGWPALLVRLNGEVDSVFAFAVEDGRITGSYAVRNPAKLSRLLAETHLSR</sequence>
<evidence type="ECO:0000256" key="5">
    <source>
        <dbReference type="ARBA" id="ARBA00023163"/>
    </source>
</evidence>
<feature type="domain" description="RNA polymerase sigma-70 region 2" evidence="7">
    <location>
        <begin position="34"/>
        <end position="98"/>
    </location>
</feature>
<accession>A0A0A0JQG7</accession>
<dbReference type="PANTHER" id="PTHR30173">
    <property type="entry name" value="SIGMA 19 FACTOR"/>
    <property type="match status" value="1"/>
</dbReference>
<keyword evidence="3" id="KW-0805">Transcription regulation</keyword>
<comment type="similarity">
    <text evidence="1">Belongs to the sigma-70 factor family. ECF subfamily.</text>
</comment>
<dbReference type="InterPro" id="IPR036388">
    <property type="entry name" value="WH-like_DNA-bd_sf"/>
</dbReference>
<dbReference type="InterPro" id="IPR007627">
    <property type="entry name" value="RNA_pol_sigma70_r2"/>
</dbReference>
<dbReference type="NCBIfam" id="TIGR02957">
    <property type="entry name" value="SigX4"/>
    <property type="match status" value="1"/>
</dbReference>
<evidence type="ECO:0000256" key="2">
    <source>
        <dbReference type="ARBA" id="ARBA00011344"/>
    </source>
</evidence>
<gene>
    <name evidence="9" type="ORF">N803_12310</name>
</gene>
<feature type="compositionally biased region" description="Basic and acidic residues" evidence="6">
    <location>
        <begin position="8"/>
        <end position="32"/>
    </location>
</feature>
<dbReference type="STRING" id="1385521.N803_12310"/>
<dbReference type="NCBIfam" id="TIGR02937">
    <property type="entry name" value="sigma70-ECF"/>
    <property type="match status" value="1"/>
</dbReference>
<evidence type="ECO:0000256" key="1">
    <source>
        <dbReference type="ARBA" id="ARBA00010641"/>
    </source>
</evidence>
<dbReference type="Gene3D" id="1.10.1740.10">
    <property type="match status" value="1"/>
</dbReference>
<comment type="subunit">
    <text evidence="2">Interacts transiently with the RNA polymerase catalytic core formed by RpoA, RpoB, RpoC and RpoZ (2 alpha, 1 beta, 1 beta' and 1 omega subunit) to form the RNA polymerase holoenzyme that can initiate transcription.</text>
</comment>
<evidence type="ECO:0000256" key="6">
    <source>
        <dbReference type="SAM" id="MobiDB-lite"/>
    </source>
</evidence>
<feature type="domain" description="RNA polymerase sigma factor 70 region 4 type 2" evidence="8">
    <location>
        <begin position="131"/>
        <end position="181"/>
    </location>
</feature>
<feature type="region of interest" description="Disordered" evidence="6">
    <location>
        <begin position="1"/>
        <end position="32"/>
    </location>
</feature>
<dbReference type="SUPFAM" id="SSF54427">
    <property type="entry name" value="NTF2-like"/>
    <property type="match status" value="1"/>
</dbReference>
<dbReference type="SUPFAM" id="SSF88946">
    <property type="entry name" value="Sigma2 domain of RNA polymerase sigma factors"/>
    <property type="match status" value="1"/>
</dbReference>
<dbReference type="InterPro" id="IPR013325">
    <property type="entry name" value="RNA_pol_sigma_r2"/>
</dbReference>
<dbReference type="NCBIfam" id="NF007214">
    <property type="entry name" value="PRK09636.1"/>
    <property type="match status" value="1"/>
</dbReference>
<name>A0A0A0JQG7_9MICO</name>
<dbReference type="GO" id="GO:0016987">
    <property type="term" value="F:sigma factor activity"/>
    <property type="evidence" value="ECO:0007669"/>
    <property type="project" value="UniProtKB-KW"/>
</dbReference>
<dbReference type="Gene3D" id="1.10.10.10">
    <property type="entry name" value="Winged helix-like DNA-binding domain superfamily/Winged helix DNA-binding domain"/>
    <property type="match status" value="1"/>
</dbReference>
<dbReference type="InterPro" id="IPR052704">
    <property type="entry name" value="ECF_Sigma-70_Domain"/>
</dbReference>
<proteinExistence type="inferred from homology"/>
<dbReference type="SUPFAM" id="SSF88659">
    <property type="entry name" value="Sigma3 and sigma4 domains of RNA polymerase sigma factors"/>
    <property type="match status" value="1"/>
</dbReference>
<keyword evidence="4" id="KW-0731">Sigma factor</keyword>
<dbReference type="EMBL" id="AVPK01000004">
    <property type="protein sequence ID" value="KGN37836.1"/>
    <property type="molecule type" value="Genomic_DNA"/>
</dbReference>
<dbReference type="InterPro" id="IPR032710">
    <property type="entry name" value="NTF2-like_dom_sf"/>
</dbReference>
<dbReference type="InterPro" id="IPR014303">
    <property type="entry name" value="RNA_pol_sigma-70_ECF"/>
</dbReference>